<sequence length="307" mass="35210">MAVFLPVVSSLNSSRPALLDLKITNWELFAAHLPGVTQSLIQSIENEFPSEQRLERLLQCWLKICPHASWLHVLIALLEAKENDSYCNLLGKLTSKRSWVASRSQEDVVADINALRKRFEVILKEMKDALTISDIPLEKIVSEVEQFLEMEKGGLSHHVFNIDELFNELQPYCNYLNFELVQFLLRFLKGTAATTQSTVSSVMEYAKNLLLLLQSAKLTFVVSAMRTPASSKTKTTTPIKFKLSSAWWNYSVHILLKTLEYSLHVKRIYFCHIHWDKNHSILCLKVFLPKSCEQQLQALLKTNITND</sequence>
<protein>
    <recommendedName>
        <fullName evidence="3">Death domain-containing protein</fullName>
    </recommendedName>
</protein>
<reference evidence="2" key="1">
    <citation type="journal article" date="2010" name="Nature">
        <title>The Amphimedon queenslandica genome and the evolution of animal complexity.</title>
        <authorList>
            <person name="Srivastava M."/>
            <person name="Simakov O."/>
            <person name="Chapman J."/>
            <person name="Fahey B."/>
            <person name="Gauthier M.E."/>
            <person name="Mitros T."/>
            <person name="Richards G.S."/>
            <person name="Conaco C."/>
            <person name="Dacre M."/>
            <person name="Hellsten U."/>
            <person name="Larroux C."/>
            <person name="Putnam N.H."/>
            <person name="Stanke M."/>
            <person name="Adamska M."/>
            <person name="Darling A."/>
            <person name="Degnan S.M."/>
            <person name="Oakley T.H."/>
            <person name="Plachetzki D.C."/>
            <person name="Zhai Y."/>
            <person name="Adamski M."/>
            <person name="Calcino A."/>
            <person name="Cummins S.F."/>
            <person name="Goodstein D.M."/>
            <person name="Harris C."/>
            <person name="Jackson D.J."/>
            <person name="Leys S.P."/>
            <person name="Shu S."/>
            <person name="Woodcroft B.J."/>
            <person name="Vervoort M."/>
            <person name="Kosik K.S."/>
            <person name="Manning G."/>
            <person name="Degnan B.M."/>
            <person name="Rokhsar D.S."/>
        </authorList>
    </citation>
    <scope>NUCLEOTIDE SEQUENCE [LARGE SCALE GENOMIC DNA]</scope>
</reference>
<name>A0AAN0JSH3_AMPQE</name>
<organism evidence="1 2">
    <name type="scientific">Amphimedon queenslandica</name>
    <name type="common">Sponge</name>
    <dbReference type="NCBI Taxonomy" id="400682"/>
    <lineage>
        <taxon>Eukaryota</taxon>
        <taxon>Metazoa</taxon>
        <taxon>Porifera</taxon>
        <taxon>Demospongiae</taxon>
        <taxon>Heteroscleromorpha</taxon>
        <taxon>Haplosclerida</taxon>
        <taxon>Niphatidae</taxon>
        <taxon>Amphimedon</taxon>
    </lineage>
</organism>
<accession>A0AAN0JSH3</accession>
<dbReference type="KEGG" id="aqu:109587980"/>
<dbReference type="EnsemblMetazoa" id="XM_020004209.1">
    <property type="protein sequence ID" value="XP_019859768.1"/>
    <property type="gene ID" value="LOC109587980"/>
</dbReference>
<reference evidence="1" key="2">
    <citation type="submission" date="2024-06" db="UniProtKB">
        <authorList>
            <consortium name="EnsemblMetazoa"/>
        </authorList>
    </citation>
    <scope>IDENTIFICATION</scope>
</reference>
<dbReference type="GeneID" id="109587980"/>
<evidence type="ECO:0000313" key="1">
    <source>
        <dbReference type="EnsemblMetazoa" id="XP_019859768.1"/>
    </source>
</evidence>
<keyword evidence="2" id="KW-1185">Reference proteome</keyword>
<evidence type="ECO:0008006" key="3">
    <source>
        <dbReference type="Google" id="ProtNLM"/>
    </source>
</evidence>
<dbReference type="Proteomes" id="UP000007879">
    <property type="component" value="Unassembled WGS sequence"/>
</dbReference>
<evidence type="ECO:0000313" key="2">
    <source>
        <dbReference type="Proteomes" id="UP000007879"/>
    </source>
</evidence>
<dbReference type="RefSeq" id="XP_019859768.1">
    <property type="nucleotide sequence ID" value="XM_020004209.1"/>
</dbReference>
<proteinExistence type="predicted"/>
<dbReference type="AlphaFoldDB" id="A0AAN0JSH3"/>